<name>A0A832TDG3_9CREN</name>
<dbReference type="RefSeq" id="WP_198429758.1">
    <property type="nucleotide sequence ID" value="NZ_BAABQO010000004.1"/>
</dbReference>
<dbReference type="AlphaFoldDB" id="A0A832TDG3"/>
<sequence>MPETSELVLEFCTEVQCNGQPCKIITDSMTCGEKCLAEAAAADACEIFC</sequence>
<gene>
    <name evidence="1" type="ORF">HA332_06545</name>
</gene>
<dbReference type="EMBL" id="DUJO01000025">
    <property type="protein sequence ID" value="HII74027.1"/>
    <property type="molecule type" value="Genomic_DNA"/>
</dbReference>
<evidence type="ECO:0000313" key="1">
    <source>
        <dbReference type="EMBL" id="HII74027.1"/>
    </source>
</evidence>
<reference evidence="1" key="1">
    <citation type="journal article" date="2020" name="bioRxiv">
        <title>A rank-normalized archaeal taxonomy based on genome phylogeny resolves widespread incomplete and uneven classifications.</title>
        <authorList>
            <person name="Rinke C."/>
            <person name="Chuvochina M."/>
            <person name="Mussig A.J."/>
            <person name="Chaumeil P.-A."/>
            <person name="Waite D.W."/>
            <person name="Whitman W.B."/>
            <person name="Parks D.H."/>
            <person name="Hugenholtz P."/>
        </authorList>
    </citation>
    <scope>NUCLEOTIDE SEQUENCE</scope>
    <source>
        <strain evidence="1">UBA8838</strain>
    </source>
</reference>
<comment type="caution">
    <text evidence="1">The sequence shown here is derived from an EMBL/GenBank/DDBJ whole genome shotgun (WGS) entry which is preliminary data.</text>
</comment>
<evidence type="ECO:0000313" key="2">
    <source>
        <dbReference type="Proteomes" id="UP000646844"/>
    </source>
</evidence>
<proteinExistence type="predicted"/>
<organism evidence="1 2">
    <name type="scientific">Sulfurisphaera tokodaii</name>
    <dbReference type="NCBI Taxonomy" id="111955"/>
    <lineage>
        <taxon>Archaea</taxon>
        <taxon>Thermoproteota</taxon>
        <taxon>Thermoprotei</taxon>
        <taxon>Sulfolobales</taxon>
        <taxon>Sulfolobaceae</taxon>
        <taxon>Sulfurisphaera</taxon>
    </lineage>
</organism>
<dbReference type="Proteomes" id="UP000646844">
    <property type="component" value="Unassembled WGS sequence"/>
</dbReference>
<accession>A0A832TDG3</accession>
<protein>
    <submittedName>
        <fullName evidence="1">Uncharacterized protein</fullName>
    </submittedName>
</protein>
<dbReference type="GeneID" id="60598293"/>